<gene>
    <name evidence="1" type="ORF">METZ01_LOCUS340394</name>
</gene>
<dbReference type="AlphaFoldDB" id="A0A382QRM4"/>
<name>A0A382QRM4_9ZZZZ</name>
<dbReference type="EMBL" id="UINC01116060">
    <property type="protein sequence ID" value="SVC87540.1"/>
    <property type="molecule type" value="Genomic_DNA"/>
</dbReference>
<feature type="non-terminal residue" evidence="1">
    <location>
        <position position="1"/>
    </location>
</feature>
<reference evidence="1" key="1">
    <citation type="submission" date="2018-05" db="EMBL/GenBank/DDBJ databases">
        <authorList>
            <person name="Lanie J.A."/>
            <person name="Ng W.-L."/>
            <person name="Kazmierczak K.M."/>
            <person name="Andrzejewski T.M."/>
            <person name="Davidsen T.M."/>
            <person name="Wayne K.J."/>
            <person name="Tettelin H."/>
            <person name="Glass J.I."/>
            <person name="Rusch D."/>
            <person name="Podicherti R."/>
            <person name="Tsui H.-C.T."/>
            <person name="Winkler M.E."/>
        </authorList>
    </citation>
    <scope>NUCLEOTIDE SEQUENCE</scope>
</reference>
<organism evidence="1">
    <name type="scientific">marine metagenome</name>
    <dbReference type="NCBI Taxonomy" id="408172"/>
    <lineage>
        <taxon>unclassified sequences</taxon>
        <taxon>metagenomes</taxon>
        <taxon>ecological metagenomes</taxon>
    </lineage>
</organism>
<evidence type="ECO:0000313" key="1">
    <source>
        <dbReference type="EMBL" id="SVC87540.1"/>
    </source>
</evidence>
<accession>A0A382QRM4</accession>
<proteinExistence type="predicted"/>
<sequence length="67" mass="7476">NTDLYVVPSTTEIGAIESKPTALKILDSLPSLDGLGRLHRVIHEYLGIAVYCYRGWLDCGRLLEVLF</sequence>
<protein>
    <submittedName>
        <fullName evidence="1">Uncharacterized protein</fullName>
    </submittedName>
</protein>